<organism evidence="2 3">
    <name type="scientific">Trichoderma harzianum</name>
    <name type="common">Hypocrea lixii</name>
    <dbReference type="NCBI Taxonomy" id="5544"/>
    <lineage>
        <taxon>Eukaryota</taxon>
        <taxon>Fungi</taxon>
        <taxon>Dikarya</taxon>
        <taxon>Ascomycota</taxon>
        <taxon>Pezizomycotina</taxon>
        <taxon>Sordariomycetes</taxon>
        <taxon>Hypocreomycetidae</taxon>
        <taxon>Hypocreales</taxon>
        <taxon>Hypocreaceae</taxon>
        <taxon>Trichoderma</taxon>
    </lineage>
</organism>
<dbReference type="EMBL" id="MTYI01000056">
    <property type="protein sequence ID" value="PNP54879.1"/>
    <property type="molecule type" value="Genomic_DNA"/>
</dbReference>
<gene>
    <name evidence="2" type="ORF">THARTR1_04568</name>
</gene>
<evidence type="ECO:0000313" key="2">
    <source>
        <dbReference type="EMBL" id="PNP54879.1"/>
    </source>
</evidence>
<comment type="caution">
    <text evidence="2">The sequence shown here is derived from an EMBL/GenBank/DDBJ whole genome shotgun (WGS) entry which is preliminary data.</text>
</comment>
<protein>
    <submittedName>
        <fullName evidence="2">Uncharacterized protein</fullName>
    </submittedName>
</protein>
<name>A0A2K0UAS8_TRIHA</name>
<dbReference type="OrthoDB" id="5426707at2759"/>
<evidence type="ECO:0000256" key="1">
    <source>
        <dbReference type="SAM" id="MobiDB-lite"/>
    </source>
</evidence>
<reference evidence="2 3" key="1">
    <citation type="submission" date="2017-02" db="EMBL/GenBank/DDBJ databases">
        <title>Genomes of Trichoderma spp. with biocontrol activity.</title>
        <authorList>
            <person name="Gardiner D."/>
            <person name="Kazan K."/>
            <person name="Vos C."/>
            <person name="Harvey P."/>
        </authorList>
    </citation>
    <scope>NUCLEOTIDE SEQUENCE [LARGE SCALE GENOMIC DNA]</scope>
    <source>
        <strain evidence="2 3">Tr1</strain>
    </source>
</reference>
<evidence type="ECO:0000313" key="3">
    <source>
        <dbReference type="Proteomes" id="UP000236290"/>
    </source>
</evidence>
<feature type="compositionally biased region" description="Basic residues" evidence="1">
    <location>
        <begin position="1"/>
        <end position="12"/>
    </location>
</feature>
<feature type="region of interest" description="Disordered" evidence="1">
    <location>
        <begin position="55"/>
        <end position="86"/>
    </location>
</feature>
<feature type="region of interest" description="Disordered" evidence="1">
    <location>
        <begin position="1"/>
        <end position="22"/>
    </location>
</feature>
<accession>A0A2K0UAS8</accession>
<dbReference type="AlphaFoldDB" id="A0A2K0UAS8"/>
<dbReference type="Proteomes" id="UP000236290">
    <property type="component" value="Unassembled WGS sequence"/>
</dbReference>
<proteinExistence type="predicted"/>
<sequence>MPFTTHRRHHHTTTTTTSRPYRRSIFSRRAPRVHHQRKPTLKDKVSGALTRLRGSLTRRPGVKAAGTRRMRGTDGRGSHNRRRRFL</sequence>